<dbReference type="AlphaFoldDB" id="A0AAW4ZR50"/>
<sequence>MHWFSCILGRVMGSYSITYAIYNKYWKYGIDERLLKVGGKEVPPENYELYMYGHIFCPKCSTPLSRSPAKKNLTKNTKSAHYKHLPSYKDIPCPYHTVKQDGKNFINEELASETEEDIQFKNVKEWAKQPPDKYMQSDIKVTYKGVNHDPLGEKTEIPISRYTGNKVKRGSNIETVQYICWNLDSLLNTGFTLPGKPIALPLKDLLYSTKLIKRNMGESSQLFYGKIIGFRKQTFKNRTKIQCCKGKILYLYTTDEWDERRGYGYSCIGKYVMFFGCVKWGEDRKPYVMLDAWGIYAVIPKKHKDQLKLATCELV</sequence>
<gene>
    <name evidence="1" type="ORF">GLP33_11815</name>
</gene>
<evidence type="ECO:0000313" key="1">
    <source>
        <dbReference type="EMBL" id="MCF2302416.1"/>
    </source>
</evidence>
<protein>
    <submittedName>
        <fullName evidence="1">Uncharacterized protein</fullName>
    </submittedName>
</protein>
<proteinExistence type="predicted"/>
<dbReference type="Proteomes" id="UP000813876">
    <property type="component" value="Unassembled WGS sequence"/>
</dbReference>
<dbReference type="RefSeq" id="WP_232581318.1">
    <property type="nucleotide sequence ID" value="NZ_WMCP01000012.1"/>
</dbReference>
<organism evidence="1 2">
    <name type="scientific">Photobacterium phosphoreum</name>
    <dbReference type="NCBI Taxonomy" id="659"/>
    <lineage>
        <taxon>Bacteria</taxon>
        <taxon>Pseudomonadati</taxon>
        <taxon>Pseudomonadota</taxon>
        <taxon>Gammaproteobacteria</taxon>
        <taxon>Vibrionales</taxon>
        <taxon>Vibrionaceae</taxon>
        <taxon>Photobacterium</taxon>
    </lineage>
</organism>
<evidence type="ECO:0000313" key="2">
    <source>
        <dbReference type="Proteomes" id="UP000813876"/>
    </source>
</evidence>
<comment type="caution">
    <text evidence="1">The sequence shown here is derived from an EMBL/GenBank/DDBJ whole genome shotgun (WGS) entry which is preliminary data.</text>
</comment>
<name>A0AAW4ZR50_PHOPO</name>
<reference evidence="1" key="1">
    <citation type="submission" date="2019-11" db="EMBL/GenBank/DDBJ databases">
        <title>Comparative genomics of photobacteria reveal adaptation to distinct habitats.</title>
        <authorList>
            <person name="Fuertes-Perez S."/>
            <person name="Hilgarth M."/>
            <person name="Vogel R.F."/>
        </authorList>
    </citation>
    <scope>NUCLEOTIDE SEQUENCE</scope>
    <source>
        <strain evidence="1">TMW2.2145</strain>
    </source>
</reference>
<dbReference type="EMBL" id="WMCP01000012">
    <property type="protein sequence ID" value="MCF2302416.1"/>
    <property type="molecule type" value="Genomic_DNA"/>
</dbReference>
<accession>A0AAW4ZR50</accession>